<name>A0A381W2H2_9ZZZZ</name>
<dbReference type="EMBL" id="UINC01010516">
    <property type="protein sequence ID" value="SVA46746.1"/>
    <property type="molecule type" value="Genomic_DNA"/>
</dbReference>
<gene>
    <name evidence="2" type="ORF">METZ01_LOCUS99600</name>
</gene>
<accession>A0A381W2H2</accession>
<sequence length="140" mass="15378">VVTSEPGRLGRTDAVRPSLVPSRRPADVDYRLARQTTLDSWRRGDLTRHALCDAQPMLRRNAVECGARTGEVCPVCEADHLAHVTYVFGPRLPAHGRCISTEGELARLDARKARLAAYVVEVCASCGWNHLVRIASLGAY</sequence>
<evidence type="ECO:0000256" key="1">
    <source>
        <dbReference type="SAM" id="MobiDB-lite"/>
    </source>
</evidence>
<feature type="non-terminal residue" evidence="2">
    <location>
        <position position="1"/>
    </location>
</feature>
<evidence type="ECO:0000313" key="2">
    <source>
        <dbReference type="EMBL" id="SVA46746.1"/>
    </source>
</evidence>
<feature type="region of interest" description="Disordered" evidence="1">
    <location>
        <begin position="1"/>
        <end position="20"/>
    </location>
</feature>
<dbReference type="InterPro" id="IPR035169">
    <property type="entry name" value="DUF5318"/>
</dbReference>
<proteinExistence type="predicted"/>
<protein>
    <submittedName>
        <fullName evidence="2">Uncharacterized protein</fullName>
    </submittedName>
</protein>
<organism evidence="2">
    <name type="scientific">marine metagenome</name>
    <dbReference type="NCBI Taxonomy" id="408172"/>
    <lineage>
        <taxon>unclassified sequences</taxon>
        <taxon>metagenomes</taxon>
        <taxon>ecological metagenomes</taxon>
    </lineage>
</organism>
<reference evidence="2" key="1">
    <citation type="submission" date="2018-05" db="EMBL/GenBank/DDBJ databases">
        <authorList>
            <person name="Lanie J.A."/>
            <person name="Ng W.-L."/>
            <person name="Kazmierczak K.M."/>
            <person name="Andrzejewski T.M."/>
            <person name="Davidsen T.M."/>
            <person name="Wayne K.J."/>
            <person name="Tettelin H."/>
            <person name="Glass J.I."/>
            <person name="Rusch D."/>
            <person name="Podicherti R."/>
            <person name="Tsui H.-C.T."/>
            <person name="Winkler M.E."/>
        </authorList>
    </citation>
    <scope>NUCLEOTIDE SEQUENCE</scope>
</reference>
<dbReference type="AlphaFoldDB" id="A0A381W2H2"/>
<dbReference type="Pfam" id="PF17249">
    <property type="entry name" value="DUF5318"/>
    <property type="match status" value="1"/>
</dbReference>